<evidence type="ECO:0000313" key="3">
    <source>
        <dbReference type="EMBL" id="GFZ20111.1"/>
    </source>
</evidence>
<dbReference type="Proteomes" id="UP000585474">
    <property type="component" value="Unassembled WGS sequence"/>
</dbReference>
<evidence type="ECO:0000256" key="2">
    <source>
        <dbReference type="SAM" id="SignalP"/>
    </source>
</evidence>
<feature type="signal peptide" evidence="2">
    <location>
        <begin position="1"/>
        <end position="24"/>
    </location>
</feature>
<evidence type="ECO:0000256" key="1">
    <source>
        <dbReference type="SAM" id="MobiDB-lite"/>
    </source>
</evidence>
<comment type="caution">
    <text evidence="3">The sequence shown here is derived from an EMBL/GenBank/DDBJ whole genome shotgun (WGS) entry which is preliminary data.</text>
</comment>
<proteinExistence type="predicted"/>
<evidence type="ECO:0000313" key="4">
    <source>
        <dbReference type="Proteomes" id="UP000585474"/>
    </source>
</evidence>
<evidence type="ECO:0008006" key="5">
    <source>
        <dbReference type="Google" id="ProtNLM"/>
    </source>
</evidence>
<dbReference type="AlphaFoldDB" id="A0A7J0HAX6"/>
<sequence>MERDIKSLLVLAIFLLAFFASAEGGRELSTKEVFVYGPQDGGNGGGDDGGDGGGDDGSGWGPWFHFPWFGFPHFPWWWGGIDKAEDVFKDIAKVEHGVREVPKLDGKVGHGYP</sequence>
<gene>
    <name evidence="3" type="ORF">Acr_28g0008160</name>
</gene>
<protein>
    <recommendedName>
        <fullName evidence="5">Glycine-rich protein</fullName>
    </recommendedName>
</protein>
<feature type="chain" id="PRO_5029769641" description="Glycine-rich protein" evidence="2">
    <location>
        <begin position="25"/>
        <end position="113"/>
    </location>
</feature>
<dbReference type="EMBL" id="BJWL01000028">
    <property type="protein sequence ID" value="GFZ20111.1"/>
    <property type="molecule type" value="Genomic_DNA"/>
</dbReference>
<organism evidence="3 4">
    <name type="scientific">Actinidia rufa</name>
    <dbReference type="NCBI Taxonomy" id="165716"/>
    <lineage>
        <taxon>Eukaryota</taxon>
        <taxon>Viridiplantae</taxon>
        <taxon>Streptophyta</taxon>
        <taxon>Embryophyta</taxon>
        <taxon>Tracheophyta</taxon>
        <taxon>Spermatophyta</taxon>
        <taxon>Magnoliopsida</taxon>
        <taxon>eudicotyledons</taxon>
        <taxon>Gunneridae</taxon>
        <taxon>Pentapetalae</taxon>
        <taxon>asterids</taxon>
        <taxon>Ericales</taxon>
        <taxon>Actinidiaceae</taxon>
        <taxon>Actinidia</taxon>
    </lineage>
</organism>
<name>A0A7J0HAX6_9ERIC</name>
<feature type="region of interest" description="Disordered" evidence="1">
    <location>
        <begin position="37"/>
        <end position="59"/>
    </location>
</feature>
<keyword evidence="2" id="KW-0732">Signal</keyword>
<accession>A0A7J0HAX6</accession>
<keyword evidence="4" id="KW-1185">Reference proteome</keyword>
<reference evidence="3 4" key="1">
    <citation type="submission" date="2019-07" db="EMBL/GenBank/DDBJ databases">
        <title>De Novo Assembly of kiwifruit Actinidia rufa.</title>
        <authorList>
            <person name="Sugita-Konishi S."/>
            <person name="Sato K."/>
            <person name="Mori E."/>
            <person name="Abe Y."/>
            <person name="Kisaki G."/>
            <person name="Hamano K."/>
            <person name="Suezawa K."/>
            <person name="Otani M."/>
            <person name="Fukuda T."/>
            <person name="Manabe T."/>
            <person name="Gomi K."/>
            <person name="Tabuchi M."/>
            <person name="Akimitsu K."/>
            <person name="Kataoka I."/>
        </authorList>
    </citation>
    <scope>NUCLEOTIDE SEQUENCE [LARGE SCALE GENOMIC DNA]</scope>
    <source>
        <strain evidence="4">cv. Fuchu</strain>
    </source>
</reference>